<dbReference type="PANTHER" id="PTHR40763">
    <property type="entry name" value="MEMBRANE PROTEIN-RELATED"/>
    <property type="match status" value="1"/>
</dbReference>
<feature type="domain" description="DUF1707" evidence="1">
    <location>
        <begin position="10"/>
        <end position="62"/>
    </location>
</feature>
<keyword evidence="3" id="KW-1185">Reference proteome</keyword>
<dbReference type="InterPro" id="IPR012551">
    <property type="entry name" value="DUF1707_SHOCT-like"/>
</dbReference>
<evidence type="ECO:0000313" key="3">
    <source>
        <dbReference type="Proteomes" id="UP000002029"/>
    </source>
</evidence>
<gene>
    <name evidence="2" type="ordered locus">Sros_0038</name>
</gene>
<organism evidence="2 3">
    <name type="scientific">Streptosporangium roseum (strain ATCC 12428 / DSM 43021 / JCM 3005 / KCTC 9067 / NCIMB 10171 / NRRL 2505 / NI 9100)</name>
    <dbReference type="NCBI Taxonomy" id="479432"/>
    <lineage>
        <taxon>Bacteria</taxon>
        <taxon>Bacillati</taxon>
        <taxon>Actinomycetota</taxon>
        <taxon>Actinomycetes</taxon>
        <taxon>Streptosporangiales</taxon>
        <taxon>Streptosporangiaceae</taxon>
        <taxon>Streptosporangium</taxon>
    </lineage>
</organism>
<evidence type="ECO:0000313" key="2">
    <source>
        <dbReference type="EMBL" id="ACZ83098.1"/>
    </source>
</evidence>
<evidence type="ECO:0000259" key="1">
    <source>
        <dbReference type="Pfam" id="PF08044"/>
    </source>
</evidence>
<accession>D2AVX9</accession>
<dbReference type="STRING" id="479432.Sros_0038"/>
<dbReference type="Proteomes" id="UP000002029">
    <property type="component" value="Chromosome"/>
</dbReference>
<proteinExistence type="predicted"/>
<dbReference type="PANTHER" id="PTHR40763:SF5">
    <property type="entry name" value="MEMBRANE PROTEIN"/>
    <property type="match status" value="1"/>
</dbReference>
<name>D2AVX9_STRRD</name>
<dbReference type="EMBL" id="CP001814">
    <property type="protein sequence ID" value="ACZ83098.1"/>
    <property type="molecule type" value="Genomic_DNA"/>
</dbReference>
<dbReference type="Pfam" id="PF08044">
    <property type="entry name" value="DUF1707"/>
    <property type="match status" value="1"/>
</dbReference>
<dbReference type="eggNOG" id="COG4758">
    <property type="taxonomic scope" value="Bacteria"/>
</dbReference>
<reference evidence="2 3" key="1">
    <citation type="journal article" date="2010" name="Stand. Genomic Sci.">
        <title>Complete genome sequence of Streptosporangium roseum type strain (NI 9100).</title>
        <authorList>
            <person name="Nolan M."/>
            <person name="Sikorski J."/>
            <person name="Jando M."/>
            <person name="Lucas S."/>
            <person name="Lapidus A."/>
            <person name="Glavina Del Rio T."/>
            <person name="Chen F."/>
            <person name="Tice H."/>
            <person name="Pitluck S."/>
            <person name="Cheng J.F."/>
            <person name="Chertkov O."/>
            <person name="Sims D."/>
            <person name="Meincke L."/>
            <person name="Brettin T."/>
            <person name="Han C."/>
            <person name="Detter J.C."/>
            <person name="Bruce D."/>
            <person name="Goodwin L."/>
            <person name="Land M."/>
            <person name="Hauser L."/>
            <person name="Chang Y.J."/>
            <person name="Jeffries C.D."/>
            <person name="Ivanova N."/>
            <person name="Mavromatis K."/>
            <person name="Mikhailova N."/>
            <person name="Chen A."/>
            <person name="Palaniappan K."/>
            <person name="Chain P."/>
            <person name="Rohde M."/>
            <person name="Goker M."/>
            <person name="Bristow J."/>
            <person name="Eisen J.A."/>
            <person name="Markowitz V."/>
            <person name="Hugenholtz P."/>
            <person name="Kyrpides N.C."/>
            <person name="Klenk H.P."/>
        </authorList>
    </citation>
    <scope>NUCLEOTIDE SEQUENCE [LARGE SCALE GENOMIC DNA]</scope>
    <source>
        <strain evidence="3">ATCC 12428 / DSM 43021 / JCM 3005 / NI 9100</strain>
    </source>
</reference>
<dbReference type="HOGENOM" id="CLU_075817_4_0_11"/>
<protein>
    <recommendedName>
        <fullName evidence="1">DUF1707 domain-containing protein</fullName>
    </recommendedName>
</protein>
<sequence length="186" mass="21042">MPRDMPKHLVRVSDGDRDRIVQRIQWAFTEGHLTPEELDERLERALTATSDGDLMPAVAGLPDDRMEDVVQLKSTSGRVRRVGEWSVPRVLRIESKYGGVVLDLSRTVIDYPEIEIELQLRYGSATIVLPSGATANADGAQTEWGEVICTVPGRARPGKLHVRVTGELAYGRLRIRYPRKWFKPRR</sequence>
<dbReference type="AlphaFoldDB" id="D2AVX9"/>
<dbReference type="KEGG" id="sro:Sros_0038"/>